<evidence type="ECO:0000256" key="4">
    <source>
        <dbReference type="ARBA" id="ARBA00022691"/>
    </source>
</evidence>
<keyword evidence="11" id="KW-0689">Ribosomal protein</keyword>
<keyword evidence="4 8" id="KW-0949">S-adenosyl-L-methionine</keyword>
<dbReference type="EMBL" id="DRBW01000111">
    <property type="protein sequence ID" value="HDM90132.1"/>
    <property type="molecule type" value="Genomic_DNA"/>
</dbReference>
<sequence length="433" mass="49463">MRRFYVETLGCPKNLVDSEVIRGLLEKEGYIFDPKKPDYYILNTCAFIEPALRESFEAIERLIDLKRRGRIEKLIIVGCLPQRKADSIRRMYPEIDLIVGSSMIGAISDLIERKGLFANKRKAFLYSHDTPRNLLTPGHYAYLKIAEGCSRKCTFCTIPSIKGPMRSRPLESVLAEARQLLQRGVRELILIAQDLTMYGVDLYGKPALTELLAILDSLPGDFWIRLLYLHPAGINRRLIGTVKAMDKAVPYIDVPVQHVSDRLLRLMGRAGGGKKVRWVVEKIRSALPDFYLRTEIIVGFPGESEKEFQELLGFIEDASFERIGLFRYWDEPGTPSSRMEDKIPDEIIEDRYAIAHEISNLVMERAQERLVGKTLRAIADESDQRGTFLRTPYDAPEIDLGIRIGEKLEPGRFYEVEVTKREGLNLEGKIKRG</sequence>
<protein>
    <recommendedName>
        <fullName evidence="8">Ribosomal protein uS12 methylthiotransferase RimO</fullName>
        <shortName evidence="8">uS12 MTTase</shortName>
        <shortName evidence="8">uS12 methylthiotransferase</shortName>
        <ecNumber evidence="8">2.8.4.4</ecNumber>
    </recommendedName>
    <alternativeName>
        <fullName evidence="8">Ribosomal protein uS12 (aspartate-C(3))-methylthiotransferase</fullName>
    </alternativeName>
    <alternativeName>
        <fullName evidence="8">Ribosome maturation factor RimO</fullName>
    </alternativeName>
</protein>
<comment type="function">
    <text evidence="8">Catalyzes the methylthiolation of an aspartic acid residue of ribosomal protein uS12.</text>
</comment>
<dbReference type="GO" id="GO:0005829">
    <property type="term" value="C:cytosol"/>
    <property type="evidence" value="ECO:0007669"/>
    <property type="project" value="TreeGrafter"/>
</dbReference>
<dbReference type="EC" id="2.8.4.4" evidence="8"/>
<comment type="caution">
    <text evidence="11">The sequence shown here is derived from an EMBL/GenBank/DDBJ whole genome shotgun (WGS) entry which is preliminary data.</text>
</comment>
<dbReference type="FunFam" id="3.80.30.20:FF:000001">
    <property type="entry name" value="tRNA-2-methylthio-N(6)-dimethylallyladenosine synthase 2"/>
    <property type="match status" value="1"/>
</dbReference>
<dbReference type="Pfam" id="PF04055">
    <property type="entry name" value="Radical_SAM"/>
    <property type="match status" value="1"/>
</dbReference>
<dbReference type="NCBIfam" id="TIGR01125">
    <property type="entry name" value="30S ribosomal protein S12 methylthiotransferase RimO"/>
    <property type="match status" value="1"/>
</dbReference>
<dbReference type="HAMAP" id="MF_01865">
    <property type="entry name" value="MTTase_RimO"/>
    <property type="match status" value="1"/>
</dbReference>
<evidence type="ECO:0000256" key="3">
    <source>
        <dbReference type="ARBA" id="ARBA00022679"/>
    </source>
</evidence>
<dbReference type="InterPro" id="IPR038135">
    <property type="entry name" value="Methylthiotransferase_N_sf"/>
</dbReference>
<dbReference type="SFLD" id="SFLDG01082">
    <property type="entry name" value="B12-binding_domain_containing"/>
    <property type="match status" value="1"/>
</dbReference>
<evidence type="ECO:0000256" key="1">
    <source>
        <dbReference type="ARBA" id="ARBA00022485"/>
    </source>
</evidence>
<dbReference type="PANTHER" id="PTHR43837">
    <property type="entry name" value="RIBOSOMAL PROTEIN S12 METHYLTHIOTRANSFERASE RIMO"/>
    <property type="match status" value="1"/>
</dbReference>
<proteinExistence type="inferred from homology"/>
<dbReference type="InterPro" id="IPR005840">
    <property type="entry name" value="Ribosomal_uS12_MeSTrfase_RimO"/>
</dbReference>
<dbReference type="SMART" id="SM00729">
    <property type="entry name" value="Elp3"/>
    <property type="match status" value="1"/>
</dbReference>
<dbReference type="GO" id="GO:0005840">
    <property type="term" value="C:ribosome"/>
    <property type="evidence" value="ECO:0007669"/>
    <property type="project" value="UniProtKB-KW"/>
</dbReference>
<dbReference type="Gene3D" id="3.80.30.20">
    <property type="entry name" value="tm_1862 like domain"/>
    <property type="match status" value="1"/>
</dbReference>
<name>A0A7C1BGQ2_UNCW3</name>
<comment type="catalytic activity">
    <reaction evidence="8">
        <text>L-aspartate(89)-[ribosomal protein uS12]-hydrogen + (sulfur carrier)-SH + AH2 + 2 S-adenosyl-L-methionine = 3-methylsulfanyl-L-aspartate(89)-[ribosomal protein uS12]-hydrogen + (sulfur carrier)-H + 5'-deoxyadenosine + L-methionine + A + S-adenosyl-L-homocysteine + 2 H(+)</text>
        <dbReference type="Rhea" id="RHEA:37087"/>
        <dbReference type="Rhea" id="RHEA-COMP:10460"/>
        <dbReference type="Rhea" id="RHEA-COMP:10461"/>
        <dbReference type="Rhea" id="RHEA-COMP:14737"/>
        <dbReference type="Rhea" id="RHEA-COMP:14739"/>
        <dbReference type="ChEBI" id="CHEBI:13193"/>
        <dbReference type="ChEBI" id="CHEBI:15378"/>
        <dbReference type="ChEBI" id="CHEBI:17319"/>
        <dbReference type="ChEBI" id="CHEBI:17499"/>
        <dbReference type="ChEBI" id="CHEBI:29917"/>
        <dbReference type="ChEBI" id="CHEBI:29961"/>
        <dbReference type="ChEBI" id="CHEBI:57844"/>
        <dbReference type="ChEBI" id="CHEBI:57856"/>
        <dbReference type="ChEBI" id="CHEBI:59789"/>
        <dbReference type="ChEBI" id="CHEBI:64428"/>
        <dbReference type="ChEBI" id="CHEBI:73599"/>
        <dbReference type="EC" id="2.8.4.4"/>
    </reaction>
</comment>
<accession>A0A7C1BGQ2</accession>
<dbReference type="PROSITE" id="PS51918">
    <property type="entry name" value="RADICAL_SAM"/>
    <property type="match status" value="1"/>
</dbReference>
<evidence type="ECO:0000256" key="5">
    <source>
        <dbReference type="ARBA" id="ARBA00022723"/>
    </source>
</evidence>
<dbReference type="InterPro" id="IPR020612">
    <property type="entry name" value="Methylthiotransferase_CS"/>
</dbReference>
<feature type="binding site" evidence="8">
    <location>
        <position position="79"/>
    </location>
    <ligand>
        <name>[4Fe-4S] cluster</name>
        <dbReference type="ChEBI" id="CHEBI:49883"/>
        <label>1</label>
    </ligand>
</feature>
<evidence type="ECO:0000259" key="10">
    <source>
        <dbReference type="PROSITE" id="PS51918"/>
    </source>
</evidence>
<dbReference type="Proteomes" id="UP000885931">
    <property type="component" value="Unassembled WGS sequence"/>
</dbReference>
<dbReference type="SFLD" id="SFLDG01061">
    <property type="entry name" value="methylthiotransferase"/>
    <property type="match status" value="1"/>
</dbReference>
<comment type="subcellular location">
    <subcellularLocation>
        <location evidence="8">Cytoplasm</location>
    </subcellularLocation>
</comment>
<dbReference type="InterPro" id="IPR006638">
    <property type="entry name" value="Elp3/MiaA/NifB-like_rSAM"/>
</dbReference>
<evidence type="ECO:0000256" key="2">
    <source>
        <dbReference type="ARBA" id="ARBA00022490"/>
    </source>
</evidence>
<organism evidence="11">
    <name type="scientific">candidate division WOR-3 bacterium</name>
    <dbReference type="NCBI Taxonomy" id="2052148"/>
    <lineage>
        <taxon>Bacteria</taxon>
        <taxon>Bacteria division WOR-3</taxon>
    </lineage>
</organism>
<dbReference type="InterPro" id="IPR058240">
    <property type="entry name" value="rSAM_sf"/>
</dbReference>
<keyword evidence="6 8" id="KW-0408">Iron</keyword>
<reference evidence="11" key="1">
    <citation type="journal article" date="2020" name="mSystems">
        <title>Genome- and Community-Level Interaction Insights into Carbon Utilization and Element Cycling Functions of Hydrothermarchaeota in Hydrothermal Sediment.</title>
        <authorList>
            <person name="Zhou Z."/>
            <person name="Liu Y."/>
            <person name="Xu W."/>
            <person name="Pan J."/>
            <person name="Luo Z.H."/>
            <person name="Li M."/>
        </authorList>
    </citation>
    <scope>NUCLEOTIDE SEQUENCE [LARGE SCALE GENOMIC DNA]</scope>
    <source>
        <strain evidence="11">HyVt-237</strain>
    </source>
</reference>
<dbReference type="NCBIfam" id="TIGR00089">
    <property type="entry name" value="MiaB/RimO family radical SAM methylthiotransferase"/>
    <property type="match status" value="1"/>
</dbReference>
<keyword evidence="3 8" id="KW-0808">Transferase</keyword>
<feature type="binding site" evidence="8">
    <location>
        <position position="11"/>
    </location>
    <ligand>
        <name>[4Fe-4S] cluster</name>
        <dbReference type="ChEBI" id="CHEBI:49883"/>
        <label>1</label>
    </ligand>
</feature>
<keyword evidence="2 8" id="KW-0963">Cytoplasm</keyword>
<feature type="binding site" evidence="8">
    <location>
        <position position="149"/>
    </location>
    <ligand>
        <name>[4Fe-4S] cluster</name>
        <dbReference type="ChEBI" id="CHEBI:49883"/>
        <label>2</label>
        <note>4Fe-4S-S-AdoMet</note>
    </ligand>
</feature>
<evidence type="ECO:0000256" key="6">
    <source>
        <dbReference type="ARBA" id="ARBA00023004"/>
    </source>
</evidence>
<dbReference type="SFLD" id="SFLDS00029">
    <property type="entry name" value="Radical_SAM"/>
    <property type="match status" value="1"/>
</dbReference>
<dbReference type="Gene3D" id="3.40.50.12160">
    <property type="entry name" value="Methylthiotransferase, N-terminal domain"/>
    <property type="match status" value="1"/>
</dbReference>
<dbReference type="AlphaFoldDB" id="A0A7C1BGQ2"/>
<dbReference type="GO" id="GO:0035599">
    <property type="term" value="F:aspartic acid methylthiotransferase activity"/>
    <property type="evidence" value="ECO:0007669"/>
    <property type="project" value="TreeGrafter"/>
</dbReference>
<dbReference type="GO" id="GO:0006400">
    <property type="term" value="P:tRNA modification"/>
    <property type="evidence" value="ECO:0007669"/>
    <property type="project" value="InterPro"/>
</dbReference>
<comment type="similarity">
    <text evidence="8">Belongs to the methylthiotransferase family. RimO subfamily.</text>
</comment>
<dbReference type="SUPFAM" id="SSF102114">
    <property type="entry name" value="Radical SAM enzymes"/>
    <property type="match status" value="1"/>
</dbReference>
<dbReference type="PROSITE" id="PS01278">
    <property type="entry name" value="MTTASE_RADICAL"/>
    <property type="match status" value="1"/>
</dbReference>
<dbReference type="PROSITE" id="PS51449">
    <property type="entry name" value="MTTASE_N"/>
    <property type="match status" value="1"/>
</dbReference>
<comment type="cofactor">
    <cofactor evidence="8">
        <name>[4Fe-4S] cluster</name>
        <dbReference type="ChEBI" id="CHEBI:49883"/>
    </cofactor>
    <text evidence="8">Binds 2 [4Fe-4S] clusters. One cluster is coordinated with 3 cysteines and an exchangeable S-adenosyl-L-methionine.</text>
</comment>
<feature type="binding site" evidence="8">
    <location>
        <position position="156"/>
    </location>
    <ligand>
        <name>[4Fe-4S] cluster</name>
        <dbReference type="ChEBI" id="CHEBI:49883"/>
        <label>2</label>
        <note>4Fe-4S-S-AdoMet</note>
    </ligand>
</feature>
<feature type="domain" description="MTTase N-terminal" evidence="9">
    <location>
        <begin position="2"/>
        <end position="116"/>
    </location>
</feature>
<keyword evidence="1 8" id="KW-0004">4Fe-4S</keyword>
<dbReference type="InterPro" id="IPR023404">
    <property type="entry name" value="rSAM_horseshoe"/>
</dbReference>
<dbReference type="CDD" id="cd01335">
    <property type="entry name" value="Radical_SAM"/>
    <property type="match status" value="1"/>
</dbReference>
<feature type="binding site" evidence="8">
    <location>
        <position position="45"/>
    </location>
    <ligand>
        <name>[4Fe-4S] cluster</name>
        <dbReference type="ChEBI" id="CHEBI:49883"/>
        <label>1</label>
    </ligand>
</feature>
<dbReference type="InterPro" id="IPR012340">
    <property type="entry name" value="NA-bd_OB-fold"/>
</dbReference>
<dbReference type="InterPro" id="IPR005839">
    <property type="entry name" value="Methylthiotransferase"/>
</dbReference>
<feature type="binding site" evidence="8">
    <location>
        <position position="153"/>
    </location>
    <ligand>
        <name>[4Fe-4S] cluster</name>
        <dbReference type="ChEBI" id="CHEBI:49883"/>
        <label>2</label>
        <note>4Fe-4S-S-AdoMet</note>
    </ligand>
</feature>
<evidence type="ECO:0000256" key="7">
    <source>
        <dbReference type="ARBA" id="ARBA00023014"/>
    </source>
</evidence>
<evidence type="ECO:0000256" key="8">
    <source>
        <dbReference type="HAMAP-Rule" id="MF_01865"/>
    </source>
</evidence>
<feature type="domain" description="Radical SAM core" evidence="10">
    <location>
        <begin position="135"/>
        <end position="365"/>
    </location>
</feature>
<dbReference type="Pfam" id="PF00919">
    <property type="entry name" value="UPF0004"/>
    <property type="match status" value="1"/>
</dbReference>
<dbReference type="GO" id="GO:0046872">
    <property type="term" value="F:metal ion binding"/>
    <property type="evidence" value="ECO:0007669"/>
    <property type="project" value="UniProtKB-KW"/>
</dbReference>
<evidence type="ECO:0000313" key="11">
    <source>
        <dbReference type="EMBL" id="HDM90132.1"/>
    </source>
</evidence>
<evidence type="ECO:0000259" key="9">
    <source>
        <dbReference type="PROSITE" id="PS51449"/>
    </source>
</evidence>
<dbReference type="InterPro" id="IPR002792">
    <property type="entry name" value="TRAM_dom"/>
</dbReference>
<dbReference type="GO" id="GO:0051539">
    <property type="term" value="F:4 iron, 4 sulfur cluster binding"/>
    <property type="evidence" value="ECO:0007669"/>
    <property type="project" value="UniProtKB-UniRule"/>
</dbReference>
<dbReference type="InterPro" id="IPR007197">
    <property type="entry name" value="rSAM"/>
</dbReference>
<dbReference type="PANTHER" id="PTHR43837:SF1">
    <property type="entry name" value="RIBOSOMAL PROTEIN US12 METHYLTHIOTRANSFERASE RIMO"/>
    <property type="match status" value="1"/>
</dbReference>
<dbReference type="InterPro" id="IPR013848">
    <property type="entry name" value="Methylthiotransferase_N"/>
</dbReference>
<dbReference type="GO" id="GO:0103039">
    <property type="term" value="F:protein methylthiotransferase activity"/>
    <property type="evidence" value="ECO:0007669"/>
    <property type="project" value="UniProtKB-EC"/>
</dbReference>
<keyword evidence="11" id="KW-0687">Ribonucleoprotein</keyword>
<keyword evidence="5 8" id="KW-0479">Metal-binding</keyword>
<keyword evidence="7 8" id="KW-0411">Iron-sulfur</keyword>
<dbReference type="Pfam" id="PF18693">
    <property type="entry name" value="TRAM_2"/>
    <property type="match status" value="1"/>
</dbReference>
<dbReference type="Gene3D" id="2.40.50.140">
    <property type="entry name" value="Nucleic acid-binding proteins"/>
    <property type="match status" value="1"/>
</dbReference>
<dbReference type="SFLD" id="SFLDF00274">
    <property type="entry name" value="ribosomal_protein_S12_methylth"/>
    <property type="match status" value="1"/>
</dbReference>
<gene>
    <name evidence="8 11" type="primary">rimO</name>
    <name evidence="11" type="ORF">ENG67_02860</name>
</gene>